<dbReference type="RefSeq" id="XP_014679457.1">
    <property type="nucleotide sequence ID" value="XM_014823971.1"/>
</dbReference>
<comment type="subcellular location">
    <subcellularLocation>
        <location evidence="1 5">Mitochondrion</location>
    </subcellularLocation>
</comment>
<keyword evidence="7" id="KW-1185">Reference proteome</keyword>
<proteinExistence type="inferred from homology"/>
<organism evidence="7 8">
    <name type="scientific">Priapulus caudatus</name>
    <name type="common">Priapulid worm</name>
    <dbReference type="NCBI Taxonomy" id="37621"/>
    <lineage>
        <taxon>Eukaryota</taxon>
        <taxon>Metazoa</taxon>
        <taxon>Ecdysozoa</taxon>
        <taxon>Scalidophora</taxon>
        <taxon>Priapulida</taxon>
        <taxon>Priapulimorpha</taxon>
        <taxon>Priapulimorphida</taxon>
        <taxon>Priapulidae</taxon>
        <taxon>Priapulus</taxon>
    </lineage>
</organism>
<protein>
    <recommendedName>
        <fullName evidence="5">COX assembly mitochondrial protein</fullName>
    </recommendedName>
</protein>
<evidence type="ECO:0000256" key="1">
    <source>
        <dbReference type="ARBA" id="ARBA00004173"/>
    </source>
</evidence>
<keyword evidence="3 5" id="KW-0496">Mitochondrion</keyword>
<gene>
    <name evidence="8" type="primary">LOC106819319</name>
</gene>
<evidence type="ECO:0000256" key="4">
    <source>
        <dbReference type="ARBA" id="ARBA00023157"/>
    </source>
</evidence>
<evidence type="ECO:0000313" key="8">
    <source>
        <dbReference type="RefSeq" id="XP_014679457.1"/>
    </source>
</evidence>
<name>A0ABM1F4T6_PRICU</name>
<accession>A0ABM1F4T6</accession>
<sequence length="84" mass="9976">MHPDLSSHLHTDECNEMIKQLSQCHVDNKYKKFLGACNDFKRAMDRCLKNERETNRRENLRKAREKQAVTKQNILKERQSSSSK</sequence>
<dbReference type="GeneID" id="106819319"/>
<feature type="region of interest" description="Disordered" evidence="6">
    <location>
        <begin position="54"/>
        <end position="84"/>
    </location>
</feature>
<evidence type="ECO:0000256" key="5">
    <source>
        <dbReference type="RuleBase" id="RU364104"/>
    </source>
</evidence>
<dbReference type="PANTHER" id="PTHR22977">
    <property type="entry name" value="COX ASSEMBLY MITOCHONDRIAL PROTEIN"/>
    <property type="match status" value="1"/>
</dbReference>
<dbReference type="InterPro" id="IPR013892">
    <property type="entry name" value="Cyt_c_biogenesis_Cmc1-like"/>
</dbReference>
<dbReference type="Pfam" id="PF08583">
    <property type="entry name" value="Cmc1"/>
    <property type="match status" value="1"/>
</dbReference>
<evidence type="ECO:0000256" key="3">
    <source>
        <dbReference type="ARBA" id="ARBA00023128"/>
    </source>
</evidence>
<dbReference type="Proteomes" id="UP000695022">
    <property type="component" value="Unplaced"/>
</dbReference>
<keyword evidence="4" id="KW-1015">Disulfide bond</keyword>
<evidence type="ECO:0000256" key="6">
    <source>
        <dbReference type="SAM" id="MobiDB-lite"/>
    </source>
</evidence>
<evidence type="ECO:0000256" key="2">
    <source>
        <dbReference type="ARBA" id="ARBA00007347"/>
    </source>
</evidence>
<evidence type="ECO:0000313" key="7">
    <source>
        <dbReference type="Proteomes" id="UP000695022"/>
    </source>
</evidence>
<dbReference type="PROSITE" id="PS51808">
    <property type="entry name" value="CHCH"/>
    <property type="match status" value="1"/>
</dbReference>
<comment type="similarity">
    <text evidence="2 5">Belongs to the CMC family.</text>
</comment>
<dbReference type="PANTHER" id="PTHR22977:SF1">
    <property type="entry name" value="COX ASSEMBLY MITOCHONDRIAL PROTEIN 2 HOMOLOG"/>
    <property type="match status" value="1"/>
</dbReference>
<reference evidence="8" key="1">
    <citation type="submission" date="2025-08" db="UniProtKB">
        <authorList>
            <consortium name="RefSeq"/>
        </authorList>
    </citation>
    <scope>IDENTIFICATION</scope>
</reference>